<name>A0A2M8H8A6_9GAMM</name>
<keyword evidence="1 4" id="KW-0808">Transferase</keyword>
<keyword evidence="5" id="KW-1185">Reference proteome</keyword>
<dbReference type="AlphaFoldDB" id="A0A2M8H8A6"/>
<dbReference type="GO" id="GO:0016747">
    <property type="term" value="F:acyltransferase activity, transferring groups other than amino-acyl groups"/>
    <property type="evidence" value="ECO:0007669"/>
    <property type="project" value="InterPro"/>
</dbReference>
<evidence type="ECO:0000313" key="5">
    <source>
        <dbReference type="Proteomes" id="UP000232060"/>
    </source>
</evidence>
<dbReference type="Gene3D" id="3.40.630.30">
    <property type="match status" value="1"/>
</dbReference>
<dbReference type="InterPro" id="IPR016181">
    <property type="entry name" value="Acyl_CoA_acyltransferase"/>
</dbReference>
<evidence type="ECO:0000256" key="1">
    <source>
        <dbReference type="ARBA" id="ARBA00022679"/>
    </source>
</evidence>
<evidence type="ECO:0000313" key="4">
    <source>
        <dbReference type="EMBL" id="PJC92785.1"/>
    </source>
</evidence>
<dbReference type="Proteomes" id="UP000232060">
    <property type="component" value="Unassembled WGS sequence"/>
</dbReference>
<evidence type="ECO:0000256" key="2">
    <source>
        <dbReference type="ARBA" id="ARBA00023315"/>
    </source>
</evidence>
<proteinExistence type="predicted"/>
<dbReference type="Pfam" id="PF13508">
    <property type="entry name" value="Acetyltransf_7"/>
    <property type="match status" value="1"/>
</dbReference>
<accession>A0A2M8H8A6</accession>
<protein>
    <submittedName>
        <fullName evidence="4">GNAT family N-acetyltransferase</fullName>
    </submittedName>
</protein>
<dbReference type="PANTHER" id="PTHR43877">
    <property type="entry name" value="AMINOALKYLPHOSPHONATE N-ACETYLTRANSFERASE-RELATED-RELATED"/>
    <property type="match status" value="1"/>
</dbReference>
<feature type="domain" description="N-acetyltransferase" evidence="3">
    <location>
        <begin position="9"/>
        <end position="149"/>
    </location>
</feature>
<dbReference type="SUPFAM" id="SSF55729">
    <property type="entry name" value="Acyl-CoA N-acyltransferases (Nat)"/>
    <property type="match status" value="1"/>
</dbReference>
<reference evidence="4 5" key="1">
    <citation type="submission" date="2017-11" db="EMBL/GenBank/DDBJ databases">
        <title>Draft genome sequence of environmental isolate Aeromonas lusitania sp. nov. MDC 2473.</title>
        <authorList>
            <person name="Colston S.M."/>
            <person name="Navarro A."/>
            <person name="Martinez-Murcia A.J."/>
            <person name="Graf J."/>
        </authorList>
    </citation>
    <scope>NUCLEOTIDE SEQUENCE [LARGE SCALE GENOMIC DNA]</scope>
    <source>
        <strain evidence="4 5">MDC 2473</strain>
    </source>
</reference>
<dbReference type="InterPro" id="IPR050832">
    <property type="entry name" value="Bact_Acetyltransf"/>
</dbReference>
<dbReference type="InterPro" id="IPR000182">
    <property type="entry name" value="GNAT_dom"/>
</dbReference>
<dbReference type="CDD" id="cd04301">
    <property type="entry name" value="NAT_SF"/>
    <property type="match status" value="1"/>
</dbReference>
<organism evidence="4 5">
    <name type="scientific">Aeromonas lusitana</name>
    <dbReference type="NCBI Taxonomy" id="931529"/>
    <lineage>
        <taxon>Bacteria</taxon>
        <taxon>Pseudomonadati</taxon>
        <taxon>Pseudomonadota</taxon>
        <taxon>Gammaproteobacteria</taxon>
        <taxon>Aeromonadales</taxon>
        <taxon>Aeromonadaceae</taxon>
        <taxon>Aeromonas</taxon>
    </lineage>
</organism>
<dbReference type="PROSITE" id="PS51186">
    <property type="entry name" value="GNAT"/>
    <property type="match status" value="1"/>
</dbReference>
<comment type="caution">
    <text evidence="4">The sequence shown here is derived from an EMBL/GenBank/DDBJ whole genome shotgun (WGS) entry which is preliminary data.</text>
</comment>
<dbReference type="OrthoDB" id="9789605at2"/>
<gene>
    <name evidence="4" type="ORF">CUC44_13085</name>
</gene>
<sequence>MTKETKDVFMIRMMRDTDAPILAQLFLKGRRQAFHWVEPSLFLLEDFAEQTQGEQIWVAEQGGAPCGFISIWGKDSFVHHLYVTADWHGQGVGRALLAEGLAGFKQPASLKVATRNTTALAFYHRLGWENTDETGHCDITGPWRRLTLEAGN</sequence>
<dbReference type="EMBL" id="PGCP01000019">
    <property type="protein sequence ID" value="PJC92785.1"/>
    <property type="molecule type" value="Genomic_DNA"/>
</dbReference>
<evidence type="ECO:0000259" key="3">
    <source>
        <dbReference type="PROSITE" id="PS51186"/>
    </source>
</evidence>
<keyword evidence="2" id="KW-0012">Acyltransferase</keyword>